<name>A0A0V1CYD7_TRIBR</name>
<accession>A0A0V1CYD7</accession>
<evidence type="ECO:0000313" key="2">
    <source>
        <dbReference type="EMBL" id="KRY54260.1"/>
    </source>
</evidence>
<dbReference type="PANTHER" id="PTHR46599:SF6">
    <property type="entry name" value="DUAL SPECIFICITY PHOSPHATASE 26"/>
    <property type="match status" value="1"/>
</dbReference>
<gene>
    <name evidence="2" type="primary">PGBD4</name>
    <name evidence="2" type="ORF">T03_14874</name>
</gene>
<dbReference type="STRING" id="45882.A0A0V1CYD7"/>
<proteinExistence type="predicted"/>
<dbReference type="Pfam" id="PF13843">
    <property type="entry name" value="DDE_Tnp_1_7"/>
    <property type="match status" value="1"/>
</dbReference>
<dbReference type="OrthoDB" id="6507178at2759"/>
<comment type="caution">
    <text evidence="2">The sequence shown here is derived from an EMBL/GenBank/DDBJ whole genome shotgun (WGS) entry which is preliminary data.</text>
</comment>
<reference evidence="2 3" key="1">
    <citation type="submission" date="2015-01" db="EMBL/GenBank/DDBJ databases">
        <title>Evolution of Trichinella species and genotypes.</title>
        <authorList>
            <person name="Korhonen P.K."/>
            <person name="Edoardo P."/>
            <person name="Giuseppe L.R."/>
            <person name="Gasser R.B."/>
        </authorList>
    </citation>
    <scope>NUCLEOTIDE SEQUENCE [LARGE SCALE GENOMIC DNA]</scope>
    <source>
        <strain evidence="2">ISS120</strain>
    </source>
</reference>
<dbReference type="EMBL" id="JYDI01000072">
    <property type="protein sequence ID" value="KRY54260.1"/>
    <property type="molecule type" value="Genomic_DNA"/>
</dbReference>
<dbReference type="InterPro" id="IPR029526">
    <property type="entry name" value="PGBD"/>
</dbReference>
<dbReference type="PANTHER" id="PTHR46599">
    <property type="entry name" value="PIGGYBAC TRANSPOSABLE ELEMENT-DERIVED PROTEIN 4"/>
    <property type="match status" value="1"/>
</dbReference>
<dbReference type="AlphaFoldDB" id="A0A0V1CYD7"/>
<evidence type="ECO:0000259" key="1">
    <source>
        <dbReference type="Pfam" id="PF13843"/>
    </source>
</evidence>
<feature type="domain" description="PiggyBac transposable element-derived protein" evidence="1">
    <location>
        <begin position="129"/>
        <end position="279"/>
    </location>
</feature>
<organism evidence="2 3">
    <name type="scientific">Trichinella britovi</name>
    <name type="common">Parasitic roundworm</name>
    <dbReference type="NCBI Taxonomy" id="45882"/>
    <lineage>
        <taxon>Eukaryota</taxon>
        <taxon>Metazoa</taxon>
        <taxon>Ecdysozoa</taxon>
        <taxon>Nematoda</taxon>
        <taxon>Enoplea</taxon>
        <taxon>Dorylaimia</taxon>
        <taxon>Trichinellida</taxon>
        <taxon>Trichinellidae</taxon>
        <taxon>Trichinella</taxon>
    </lineage>
</organism>
<sequence length="282" mass="32056">MAAEAVVHRWAMSMAFLHNNAILPFTFQLVGTYRDVDTESTKIDSDKESDVTLVSDFKAKHGSDELLEVESDGDVFLYIYDESDDADSNSKEAAIYSELENECTRMHILKKREFTFSEVYAALGTIIRAAKYGVKIYWICEANNGYALKGFLYTGRSGEKREIGLTSTIVAQLALPFVQSNRNVFMDRYFTSYSIVQHLLELGLTAVGTVSANRRDVPLCLRNTRGHDVYSTLAVYEHSKNYVPRKNKNVLLMSSCHTKLKIDNQRDDRRPNIINDYNLGKE</sequence>
<protein>
    <submittedName>
        <fullName evidence="2">PiggyBac transposable element-derived protein 4</fullName>
    </submittedName>
</protein>
<evidence type="ECO:0000313" key="3">
    <source>
        <dbReference type="Proteomes" id="UP000054653"/>
    </source>
</evidence>
<keyword evidence="3" id="KW-1185">Reference proteome</keyword>
<dbReference type="Proteomes" id="UP000054653">
    <property type="component" value="Unassembled WGS sequence"/>
</dbReference>